<keyword evidence="3" id="KW-1185">Reference proteome</keyword>
<organism evidence="2 3">
    <name type="scientific">Lupinus luteus</name>
    <name type="common">European yellow lupine</name>
    <dbReference type="NCBI Taxonomy" id="3873"/>
    <lineage>
        <taxon>Eukaryota</taxon>
        <taxon>Viridiplantae</taxon>
        <taxon>Streptophyta</taxon>
        <taxon>Embryophyta</taxon>
        <taxon>Tracheophyta</taxon>
        <taxon>Spermatophyta</taxon>
        <taxon>Magnoliopsida</taxon>
        <taxon>eudicotyledons</taxon>
        <taxon>Gunneridae</taxon>
        <taxon>Pentapetalae</taxon>
        <taxon>rosids</taxon>
        <taxon>fabids</taxon>
        <taxon>Fabales</taxon>
        <taxon>Fabaceae</taxon>
        <taxon>Papilionoideae</taxon>
        <taxon>50 kb inversion clade</taxon>
        <taxon>genistoids sensu lato</taxon>
        <taxon>core genistoids</taxon>
        <taxon>Genisteae</taxon>
        <taxon>Lupinus</taxon>
    </lineage>
</organism>
<dbReference type="Proteomes" id="UP001497480">
    <property type="component" value="Unassembled WGS sequence"/>
</dbReference>
<evidence type="ECO:0000313" key="2">
    <source>
        <dbReference type="EMBL" id="CAL0305554.1"/>
    </source>
</evidence>
<protein>
    <submittedName>
        <fullName evidence="2">Uncharacterized protein</fullName>
    </submittedName>
</protein>
<sequence>MPKPICSPARPSEANKLGHRRHHKRAFSKGGGGDEASSPLLWGKSTKSLGSEIAEPTSPKVTCAGQIKIRPKTNAGYRNWQSVMGEIEKIHNDKKQKKRGLNWAETFGFKKEVMQFLTCLRSIRFDLRCFGSFPGTDIVTEDDEDDVEDEEGYHENHVKVEEIHDNEASRAMYSKWFMVLQENQNNELKEKDKVIIDDGAMGKNYVPPPNALLLMRCRSAPAKTWVKEECEGGDIHEERVKEKYEQKGKEKEKEKAELKVIQKGKSLKSLMEEEKRNKEKLYVMPYDTGFYELSSDIAKETWIVGDLRDSFSRSRSWKR</sequence>
<feature type="region of interest" description="Disordered" evidence="1">
    <location>
        <begin position="1"/>
        <end position="41"/>
    </location>
</feature>
<dbReference type="PANTHER" id="PTHR33448">
    <property type="entry name" value="CHLOROPLAST PROTEIN HCF243-RELATED"/>
    <property type="match status" value="1"/>
</dbReference>
<feature type="compositionally biased region" description="Basic residues" evidence="1">
    <location>
        <begin position="17"/>
        <end position="27"/>
    </location>
</feature>
<gene>
    <name evidence="2" type="ORF">LLUT_LOCUS6614</name>
</gene>
<comment type="caution">
    <text evidence="2">The sequence shown here is derived from an EMBL/GenBank/DDBJ whole genome shotgun (WGS) entry which is preliminary data.</text>
</comment>
<dbReference type="AlphaFoldDB" id="A0AAV1W821"/>
<evidence type="ECO:0000256" key="1">
    <source>
        <dbReference type="SAM" id="MobiDB-lite"/>
    </source>
</evidence>
<dbReference type="EMBL" id="CAXHTB010000004">
    <property type="protein sequence ID" value="CAL0305554.1"/>
    <property type="molecule type" value="Genomic_DNA"/>
</dbReference>
<reference evidence="2 3" key="1">
    <citation type="submission" date="2024-03" db="EMBL/GenBank/DDBJ databases">
        <authorList>
            <person name="Martinez-Hernandez J."/>
        </authorList>
    </citation>
    <scope>NUCLEOTIDE SEQUENCE [LARGE SCALE GENOMIC DNA]</scope>
</reference>
<evidence type="ECO:0000313" key="3">
    <source>
        <dbReference type="Proteomes" id="UP001497480"/>
    </source>
</evidence>
<proteinExistence type="predicted"/>
<name>A0AAV1W821_LUPLU</name>
<accession>A0AAV1W821</accession>
<dbReference type="PANTHER" id="PTHR33448:SF3">
    <property type="entry name" value="OS09G0370000 PROTEIN"/>
    <property type="match status" value="1"/>
</dbReference>